<reference evidence="1" key="2">
    <citation type="journal article" date="2015" name="Data Brief">
        <title>Shoot transcriptome of the giant reed, Arundo donax.</title>
        <authorList>
            <person name="Barrero R.A."/>
            <person name="Guerrero F.D."/>
            <person name="Moolhuijzen P."/>
            <person name="Goolsby J.A."/>
            <person name="Tidwell J."/>
            <person name="Bellgard S.E."/>
            <person name="Bellgard M.I."/>
        </authorList>
    </citation>
    <scope>NUCLEOTIDE SEQUENCE</scope>
    <source>
        <tissue evidence="1">Shoot tissue taken approximately 20 cm above the soil surface</tissue>
    </source>
</reference>
<organism evidence="1">
    <name type="scientific">Arundo donax</name>
    <name type="common">Giant reed</name>
    <name type="synonym">Donax arundinaceus</name>
    <dbReference type="NCBI Taxonomy" id="35708"/>
    <lineage>
        <taxon>Eukaryota</taxon>
        <taxon>Viridiplantae</taxon>
        <taxon>Streptophyta</taxon>
        <taxon>Embryophyta</taxon>
        <taxon>Tracheophyta</taxon>
        <taxon>Spermatophyta</taxon>
        <taxon>Magnoliopsida</taxon>
        <taxon>Liliopsida</taxon>
        <taxon>Poales</taxon>
        <taxon>Poaceae</taxon>
        <taxon>PACMAD clade</taxon>
        <taxon>Arundinoideae</taxon>
        <taxon>Arundineae</taxon>
        <taxon>Arundo</taxon>
    </lineage>
</organism>
<reference evidence="1" key="1">
    <citation type="submission" date="2014-09" db="EMBL/GenBank/DDBJ databases">
        <authorList>
            <person name="Magalhaes I.L.F."/>
            <person name="Oliveira U."/>
            <person name="Santos F.R."/>
            <person name="Vidigal T.H.D.A."/>
            <person name="Brescovit A.D."/>
            <person name="Santos A.J."/>
        </authorList>
    </citation>
    <scope>NUCLEOTIDE SEQUENCE</scope>
    <source>
        <tissue evidence="1">Shoot tissue taken approximately 20 cm above the soil surface</tissue>
    </source>
</reference>
<protein>
    <submittedName>
        <fullName evidence="1">Uncharacterized protein</fullName>
    </submittedName>
</protein>
<proteinExistence type="predicted"/>
<sequence length="31" mass="3730">MQVVFRSRVSKLESFLIDLGRYLTHVLLRPR</sequence>
<dbReference type="AlphaFoldDB" id="A0A0A8YJM1"/>
<name>A0A0A8YJM1_ARUDO</name>
<dbReference type="EMBL" id="GBRH01271599">
    <property type="protein sequence ID" value="JAD26296.1"/>
    <property type="molecule type" value="Transcribed_RNA"/>
</dbReference>
<evidence type="ECO:0000313" key="1">
    <source>
        <dbReference type="EMBL" id="JAD26296.1"/>
    </source>
</evidence>
<accession>A0A0A8YJM1</accession>